<dbReference type="STRING" id="331678.Cphamn1_0207"/>
<evidence type="ECO:0000313" key="1">
    <source>
        <dbReference type="EMBL" id="ACE03180.1"/>
    </source>
</evidence>
<dbReference type="OrthoDB" id="9787807at2"/>
<dbReference type="InterPro" id="IPR029063">
    <property type="entry name" value="SAM-dependent_MTases_sf"/>
</dbReference>
<accession>B3EKK2</accession>
<evidence type="ECO:0008006" key="2">
    <source>
        <dbReference type="Google" id="ProtNLM"/>
    </source>
</evidence>
<proteinExistence type="predicted"/>
<gene>
    <name evidence="1" type="ordered locus">Cphamn1_0207</name>
</gene>
<dbReference type="HOGENOM" id="CLU_077876_1_0_10"/>
<protein>
    <recommendedName>
        <fullName evidence="2">SAM-dependent methyltransferase</fullName>
    </recommendedName>
</protein>
<dbReference type="Gene3D" id="3.40.50.150">
    <property type="entry name" value="Vaccinia Virus protein VP39"/>
    <property type="match status" value="1"/>
</dbReference>
<name>B3EKK2_CHLPB</name>
<dbReference type="SUPFAM" id="SSF53335">
    <property type="entry name" value="S-adenosyl-L-methionine-dependent methyltransferases"/>
    <property type="match status" value="1"/>
</dbReference>
<dbReference type="EMBL" id="CP001101">
    <property type="protein sequence ID" value="ACE03180.1"/>
    <property type="molecule type" value="Genomic_DNA"/>
</dbReference>
<organism evidence="1">
    <name type="scientific">Chlorobium phaeobacteroides (strain BS1)</name>
    <dbReference type="NCBI Taxonomy" id="331678"/>
    <lineage>
        <taxon>Bacteria</taxon>
        <taxon>Pseudomonadati</taxon>
        <taxon>Chlorobiota</taxon>
        <taxon>Chlorobiia</taxon>
        <taxon>Chlorobiales</taxon>
        <taxon>Chlorobiaceae</taxon>
        <taxon>Chlorobium/Pelodictyon group</taxon>
        <taxon>Chlorobium</taxon>
    </lineage>
</organism>
<reference evidence="1" key="1">
    <citation type="submission" date="2008-06" db="EMBL/GenBank/DDBJ databases">
        <title>Complete sequence of Chlorobium phaeobacteroides BS1.</title>
        <authorList>
            <consortium name="US DOE Joint Genome Institute"/>
            <person name="Lucas S."/>
            <person name="Copeland A."/>
            <person name="Lapidus A."/>
            <person name="Glavina del Rio T."/>
            <person name="Dalin E."/>
            <person name="Tice H."/>
            <person name="Bruce D."/>
            <person name="Goodwin L."/>
            <person name="Pitluck S."/>
            <person name="Schmutz J."/>
            <person name="Larimer F."/>
            <person name="Land M."/>
            <person name="Hauser L."/>
            <person name="Kyrpides N."/>
            <person name="Ovchinnikova G."/>
            <person name="Li T."/>
            <person name="Liu Z."/>
            <person name="Zhao F."/>
            <person name="Overmann J."/>
            <person name="Bryant D.A."/>
            <person name="Richardson P."/>
        </authorList>
    </citation>
    <scope>NUCLEOTIDE SEQUENCE [LARGE SCALE GENOMIC DNA]</scope>
    <source>
        <strain evidence="1">BS1</strain>
    </source>
</reference>
<dbReference type="KEGG" id="cpb:Cphamn1_0207"/>
<dbReference type="eggNOG" id="COG2226">
    <property type="taxonomic scope" value="Bacteria"/>
</dbReference>
<dbReference type="AlphaFoldDB" id="B3EKK2"/>
<sequence length="240" mass="27641">MRLKEIVPWGRSFREYRDMFLLTDDDLQKTILGCGDGPAAFNAELTQAGGTVVSVDPVYRFTVDQIRSRVGEVYPEIMSEVLKNPDDYLWDSIRDVRHLAQVRMDAMEQFFDDCEQGKKAGRYINASLPQLPFKDSAFDLALCSHYLFLYSDHVSLEQHISSMKELCRVAYEVRIYPLVTLAGKRSPHLDPVVSELRNDGFEVSFHKAKYRFQRGAEEMVVVRRIGLEQRRTCTSYPAIV</sequence>